<name>A0A0S3SIT7_PHAAN</name>
<reference evidence="1 2" key="1">
    <citation type="journal article" date="2015" name="Sci. Rep.">
        <title>The power of single molecule real-time sequencing technology in the de novo assembly of a eukaryotic genome.</title>
        <authorList>
            <person name="Sakai H."/>
            <person name="Naito K."/>
            <person name="Ogiso-Tanaka E."/>
            <person name="Takahashi Y."/>
            <person name="Iseki K."/>
            <person name="Muto C."/>
            <person name="Satou K."/>
            <person name="Teruya K."/>
            <person name="Shiroma A."/>
            <person name="Shimoji M."/>
            <person name="Hirano T."/>
            <person name="Itoh T."/>
            <person name="Kaga A."/>
            <person name="Tomooka N."/>
        </authorList>
    </citation>
    <scope>NUCLEOTIDE SEQUENCE [LARGE SCALE GENOMIC DNA]</scope>
    <source>
        <strain evidence="2">cv. Shumari</strain>
    </source>
</reference>
<accession>A0A0S3SIT7</accession>
<proteinExistence type="predicted"/>
<protein>
    <submittedName>
        <fullName evidence="1">Uncharacterized protein</fullName>
    </submittedName>
</protein>
<sequence>MIPPAPCCSIQQTSNNTIHEATSQQLHTFSDFSSLLRPTPATRFQQLETHIVAKWRKGIQAAKDGAHGFSTSAKHCKKTWRVWKEDERSR</sequence>
<dbReference type="AlphaFoldDB" id="A0A0S3SIT7"/>
<evidence type="ECO:0000313" key="1">
    <source>
        <dbReference type="EMBL" id="BAT92680.1"/>
    </source>
</evidence>
<gene>
    <name evidence="1" type="primary">Vigan.07G148000</name>
    <name evidence="1" type="ORF">VIGAN_07148000</name>
</gene>
<keyword evidence="2" id="KW-1185">Reference proteome</keyword>
<dbReference type="EMBL" id="AP015040">
    <property type="protein sequence ID" value="BAT92680.1"/>
    <property type="molecule type" value="Genomic_DNA"/>
</dbReference>
<organism evidence="1 2">
    <name type="scientific">Vigna angularis var. angularis</name>
    <dbReference type="NCBI Taxonomy" id="157739"/>
    <lineage>
        <taxon>Eukaryota</taxon>
        <taxon>Viridiplantae</taxon>
        <taxon>Streptophyta</taxon>
        <taxon>Embryophyta</taxon>
        <taxon>Tracheophyta</taxon>
        <taxon>Spermatophyta</taxon>
        <taxon>Magnoliopsida</taxon>
        <taxon>eudicotyledons</taxon>
        <taxon>Gunneridae</taxon>
        <taxon>Pentapetalae</taxon>
        <taxon>rosids</taxon>
        <taxon>fabids</taxon>
        <taxon>Fabales</taxon>
        <taxon>Fabaceae</taxon>
        <taxon>Papilionoideae</taxon>
        <taxon>50 kb inversion clade</taxon>
        <taxon>NPAAA clade</taxon>
        <taxon>indigoferoid/millettioid clade</taxon>
        <taxon>Phaseoleae</taxon>
        <taxon>Vigna</taxon>
    </lineage>
</organism>
<evidence type="ECO:0000313" key="2">
    <source>
        <dbReference type="Proteomes" id="UP000291084"/>
    </source>
</evidence>
<dbReference type="Proteomes" id="UP000291084">
    <property type="component" value="Chromosome 7"/>
</dbReference>